<sequence>MNTSIKIGQTALKAALFATCLFWLLIGVSDEFFLGIIPLIFLSIIPIFIICLIAIITTIIPIYWLLGGNLCKVQFFKKYFPFYSIIVFGLCLFGIYNFDFKDFIIRFFTTAFFTSIQSWIWLFKTEKNESR</sequence>
<organism evidence="2 3">
    <name type="scientific">Urechidicola croceus</name>
    <dbReference type="NCBI Taxonomy" id="1850246"/>
    <lineage>
        <taxon>Bacteria</taxon>
        <taxon>Pseudomonadati</taxon>
        <taxon>Bacteroidota</taxon>
        <taxon>Flavobacteriia</taxon>
        <taxon>Flavobacteriales</taxon>
        <taxon>Flavobacteriaceae</taxon>
        <taxon>Urechidicola</taxon>
    </lineage>
</organism>
<feature type="transmembrane region" description="Helical" evidence="1">
    <location>
        <begin position="39"/>
        <end position="67"/>
    </location>
</feature>
<proteinExistence type="predicted"/>
<dbReference type="OrthoDB" id="1202725at2"/>
<keyword evidence="1" id="KW-1133">Transmembrane helix</keyword>
<evidence type="ECO:0000256" key="1">
    <source>
        <dbReference type="SAM" id="Phobius"/>
    </source>
</evidence>
<evidence type="ECO:0000313" key="2">
    <source>
        <dbReference type="EMBL" id="AOW21748.1"/>
    </source>
</evidence>
<reference evidence="2 3" key="1">
    <citation type="submission" date="2016-10" db="EMBL/GenBank/DDBJ databases">
        <title>Lutibacter sp. LPB0138, isolated from marine gastropod.</title>
        <authorList>
            <person name="Kim E."/>
            <person name="Yi H."/>
        </authorList>
    </citation>
    <scope>NUCLEOTIDE SEQUENCE [LARGE SCALE GENOMIC DNA]</scope>
    <source>
        <strain evidence="2 3">LPB0138</strain>
    </source>
</reference>
<dbReference type="KEGG" id="lul:LPB138_14140"/>
<gene>
    <name evidence="2" type="ORF">LPB138_14140</name>
</gene>
<feature type="transmembrane region" description="Helical" evidence="1">
    <location>
        <begin position="79"/>
        <end position="98"/>
    </location>
</feature>
<protein>
    <submittedName>
        <fullName evidence="2">Uncharacterized protein</fullName>
    </submittedName>
</protein>
<dbReference type="AlphaFoldDB" id="A0A1D8PAY9"/>
<keyword evidence="1" id="KW-0472">Membrane</keyword>
<dbReference type="EMBL" id="CP017478">
    <property type="protein sequence ID" value="AOW21748.1"/>
    <property type="molecule type" value="Genomic_DNA"/>
</dbReference>
<dbReference type="STRING" id="1850246.LPB138_14140"/>
<evidence type="ECO:0000313" key="3">
    <source>
        <dbReference type="Proteomes" id="UP000176050"/>
    </source>
</evidence>
<name>A0A1D8PAY9_9FLAO</name>
<accession>A0A1D8PAY9</accession>
<dbReference type="RefSeq" id="WP_070237908.1">
    <property type="nucleotide sequence ID" value="NZ_CP017478.1"/>
</dbReference>
<keyword evidence="1" id="KW-0812">Transmembrane</keyword>
<keyword evidence="3" id="KW-1185">Reference proteome</keyword>
<feature type="transmembrane region" description="Helical" evidence="1">
    <location>
        <begin position="104"/>
        <end position="123"/>
    </location>
</feature>
<dbReference type="Proteomes" id="UP000176050">
    <property type="component" value="Chromosome"/>
</dbReference>